<dbReference type="SUPFAM" id="SSF55073">
    <property type="entry name" value="Nucleotide cyclase"/>
    <property type="match status" value="1"/>
</dbReference>
<feature type="domain" description="GGDEF" evidence="2">
    <location>
        <begin position="493"/>
        <end position="627"/>
    </location>
</feature>
<evidence type="ECO:0000313" key="5">
    <source>
        <dbReference type="EMBL" id="SHJ15487.1"/>
    </source>
</evidence>
<dbReference type="InterPro" id="IPR006674">
    <property type="entry name" value="HD_domain"/>
</dbReference>
<dbReference type="Pfam" id="PF00990">
    <property type="entry name" value="GGDEF"/>
    <property type="match status" value="1"/>
</dbReference>
<keyword evidence="6" id="KW-1185">Reference proteome</keyword>
<feature type="transmembrane region" description="Helical" evidence="1">
    <location>
        <begin position="6"/>
        <end position="25"/>
    </location>
</feature>
<dbReference type="SUPFAM" id="SSF109604">
    <property type="entry name" value="HD-domain/PDEase-like"/>
    <property type="match status" value="1"/>
</dbReference>
<dbReference type="Pfam" id="PF13487">
    <property type="entry name" value="HD_5"/>
    <property type="match status" value="1"/>
</dbReference>
<evidence type="ECO:0000259" key="2">
    <source>
        <dbReference type="PROSITE" id="PS50887"/>
    </source>
</evidence>
<organism evidence="5 6">
    <name type="scientific">Parasporobacterium paucivorans DSM 15970</name>
    <dbReference type="NCBI Taxonomy" id="1122934"/>
    <lineage>
        <taxon>Bacteria</taxon>
        <taxon>Bacillati</taxon>
        <taxon>Bacillota</taxon>
        <taxon>Clostridia</taxon>
        <taxon>Lachnospirales</taxon>
        <taxon>Lachnospiraceae</taxon>
        <taxon>Parasporobacterium</taxon>
    </lineage>
</organism>
<dbReference type="SMART" id="SM00267">
    <property type="entry name" value="GGDEF"/>
    <property type="match status" value="1"/>
</dbReference>
<dbReference type="NCBIfam" id="TIGR00254">
    <property type="entry name" value="GGDEF"/>
    <property type="match status" value="1"/>
</dbReference>
<sequence length="839" mass="94859">MGSFAFISIIALLCYVFLLLALLAAKKNTIVNAFLLILAALILWTGGSFCMRMQLWPGLKIWYDVSILGLTLLAYAFYFFVSRFADLKKTPAGKFWLAVIIIINIINVATGYFLAAPKPEISDEGEVIFVYQYTWAIIILFGACALIILHMLYNLFRYYKNNTLAKGQFMPILIGIIVLFAGNIGIMLPFFTGFPTDILAGIINALFMFYALYKRKLFQLKLVISRGTCYVVTAGLSFVIFYYMISPLEKLITEKFSLSSRNTILVIVVIFTLFALILYYALKRFLDKIFIRDEIMQAESLKNFSLNASKSLDVSEILKEITNVIQKSISVRKIFICIADKKNSKFEVLHSTNPLENKKYNINVENPLIAELEKNNECLMMKDFRRTTEYKSMWEAEKKQLQELGIECAVPLMDDSGMMGIVFLCEKEKKAGFTYNDIVFLNSVKSIGSIAVKNSRLFEQAYMEARTDDLTGLLNRKYFYEILQQEFENNTGGCLSLIILNLDDFKLYNQLYGIKEGDNALRKVARIVKASVGASGHVARYSGKEFAIILPKYDLLSSKNLAEIIRKQIMNMNRRESDYTFKMLTVSGGISSIPYSASTVKELIENADMAIYKVKHSGKNAVMVHVGRNPNPEERTATRSESKETIYLEYEQTIGALTAAIDTKDHYTFKHSRNVAYYATELAYGYGMDEDFIEIVRESALLHDVGKIGIPEQILNKEDKLSDEEFSTVKGHVENSIGIIRNLPSLDYVIPAVIGHHERYDGNGYPRKIAGNDIPLSARILCVADAFDAMTTKRPYKAPLSVGESLQRLQEDAGLQFDPELVPIFVGLVNQGVIKICED</sequence>
<dbReference type="InterPro" id="IPR003018">
    <property type="entry name" value="GAF"/>
</dbReference>
<dbReference type="Gene3D" id="3.30.450.40">
    <property type="match status" value="1"/>
</dbReference>
<dbReference type="InterPro" id="IPR029787">
    <property type="entry name" value="Nucleotide_cyclase"/>
</dbReference>
<keyword evidence="1" id="KW-1133">Transmembrane helix</keyword>
<dbReference type="SMART" id="SM00471">
    <property type="entry name" value="HDc"/>
    <property type="match status" value="1"/>
</dbReference>
<dbReference type="AlphaFoldDB" id="A0A1M6GZU2"/>
<evidence type="ECO:0000313" key="6">
    <source>
        <dbReference type="Proteomes" id="UP000184342"/>
    </source>
</evidence>
<feature type="transmembrane region" description="Helical" evidence="1">
    <location>
        <begin position="194"/>
        <end position="212"/>
    </location>
</feature>
<feature type="transmembrane region" description="Helical" evidence="1">
    <location>
        <begin position="93"/>
        <end position="115"/>
    </location>
</feature>
<dbReference type="Pfam" id="PF16927">
    <property type="entry name" value="HisKA_7TM"/>
    <property type="match status" value="1"/>
</dbReference>
<accession>A0A1M6GZU2</accession>
<evidence type="ECO:0000256" key="1">
    <source>
        <dbReference type="SAM" id="Phobius"/>
    </source>
</evidence>
<dbReference type="InterPro" id="IPR031621">
    <property type="entry name" value="HisKA_7TM"/>
</dbReference>
<reference evidence="5 6" key="1">
    <citation type="submission" date="2016-11" db="EMBL/GenBank/DDBJ databases">
        <authorList>
            <person name="Jaros S."/>
            <person name="Januszkiewicz K."/>
            <person name="Wedrychowicz H."/>
        </authorList>
    </citation>
    <scope>NUCLEOTIDE SEQUENCE [LARGE SCALE GENOMIC DNA]</scope>
    <source>
        <strain evidence="5 6">DSM 15970</strain>
    </source>
</reference>
<feature type="transmembrane region" description="Helical" evidence="1">
    <location>
        <begin position="264"/>
        <end position="282"/>
    </location>
</feature>
<dbReference type="CDD" id="cd01949">
    <property type="entry name" value="GGDEF"/>
    <property type="match status" value="1"/>
</dbReference>
<dbReference type="Proteomes" id="UP000184342">
    <property type="component" value="Unassembled WGS sequence"/>
</dbReference>
<dbReference type="SUPFAM" id="SSF55781">
    <property type="entry name" value="GAF domain-like"/>
    <property type="match status" value="1"/>
</dbReference>
<protein>
    <submittedName>
        <fullName evidence="5">Diguanylate cyclase (GGDEF) domain-containing protein</fullName>
    </submittedName>
</protein>
<feature type="transmembrane region" description="Helical" evidence="1">
    <location>
        <begin position="224"/>
        <end position="244"/>
    </location>
</feature>
<dbReference type="PROSITE" id="PS50887">
    <property type="entry name" value="GGDEF"/>
    <property type="match status" value="1"/>
</dbReference>
<dbReference type="PANTHER" id="PTHR43155:SF2">
    <property type="entry name" value="CYCLIC DI-GMP PHOSPHODIESTERASE PA4108"/>
    <property type="match status" value="1"/>
</dbReference>
<dbReference type="CDD" id="cd00077">
    <property type="entry name" value="HDc"/>
    <property type="match status" value="1"/>
</dbReference>
<dbReference type="InterPro" id="IPR029016">
    <property type="entry name" value="GAF-like_dom_sf"/>
</dbReference>
<feature type="transmembrane region" description="Helical" evidence="1">
    <location>
        <begin position="61"/>
        <end position="81"/>
    </location>
</feature>
<feature type="transmembrane region" description="Helical" evidence="1">
    <location>
        <begin position="168"/>
        <end position="188"/>
    </location>
</feature>
<dbReference type="PROSITE" id="PS51832">
    <property type="entry name" value="HD_GYP"/>
    <property type="match status" value="1"/>
</dbReference>
<dbReference type="InterPro" id="IPR037522">
    <property type="entry name" value="HD_GYP_dom"/>
</dbReference>
<feature type="domain" description="HD-GYP" evidence="4">
    <location>
        <begin position="646"/>
        <end position="839"/>
    </location>
</feature>
<name>A0A1M6GZU2_9FIRM</name>
<dbReference type="SMART" id="SM00065">
    <property type="entry name" value="GAF"/>
    <property type="match status" value="1"/>
</dbReference>
<feature type="domain" description="HD" evidence="3">
    <location>
        <begin position="668"/>
        <end position="790"/>
    </location>
</feature>
<dbReference type="InterPro" id="IPR000160">
    <property type="entry name" value="GGDEF_dom"/>
</dbReference>
<dbReference type="PANTHER" id="PTHR43155">
    <property type="entry name" value="CYCLIC DI-GMP PHOSPHODIESTERASE PA4108-RELATED"/>
    <property type="match status" value="1"/>
</dbReference>
<evidence type="ECO:0000259" key="3">
    <source>
        <dbReference type="PROSITE" id="PS51831"/>
    </source>
</evidence>
<dbReference type="RefSeq" id="WP_073993681.1">
    <property type="nucleotide sequence ID" value="NZ_FQYT01000013.1"/>
</dbReference>
<keyword evidence="1" id="KW-0812">Transmembrane</keyword>
<dbReference type="OrthoDB" id="9804747at2"/>
<proteinExistence type="predicted"/>
<dbReference type="STRING" id="1122934.SAMN02745691_01444"/>
<gene>
    <name evidence="5" type="ORF">SAMN02745691_01444</name>
</gene>
<feature type="transmembrane region" description="Helical" evidence="1">
    <location>
        <begin position="32"/>
        <end position="55"/>
    </location>
</feature>
<dbReference type="EMBL" id="FQYT01000013">
    <property type="protein sequence ID" value="SHJ15487.1"/>
    <property type="molecule type" value="Genomic_DNA"/>
</dbReference>
<feature type="transmembrane region" description="Helical" evidence="1">
    <location>
        <begin position="135"/>
        <end position="156"/>
    </location>
</feature>
<dbReference type="InterPro" id="IPR043128">
    <property type="entry name" value="Rev_trsase/Diguanyl_cyclase"/>
</dbReference>
<evidence type="ECO:0000259" key="4">
    <source>
        <dbReference type="PROSITE" id="PS51832"/>
    </source>
</evidence>
<dbReference type="InterPro" id="IPR003607">
    <property type="entry name" value="HD/PDEase_dom"/>
</dbReference>
<keyword evidence="1" id="KW-0472">Membrane</keyword>
<dbReference type="PROSITE" id="PS51831">
    <property type="entry name" value="HD"/>
    <property type="match status" value="1"/>
</dbReference>
<dbReference type="Gene3D" id="3.30.70.270">
    <property type="match status" value="1"/>
</dbReference>
<dbReference type="Gene3D" id="1.10.3210.10">
    <property type="entry name" value="Hypothetical protein af1432"/>
    <property type="match status" value="1"/>
</dbReference>